<dbReference type="PANTHER" id="PTHR10344">
    <property type="entry name" value="THYMIDYLATE KINASE"/>
    <property type="match status" value="1"/>
</dbReference>
<dbReference type="Pfam" id="PF02223">
    <property type="entry name" value="Thymidylate_kin"/>
    <property type="match status" value="1"/>
</dbReference>
<gene>
    <name evidence="10" type="ORF">METZ01_LOCUS503024</name>
</gene>
<dbReference type="FunFam" id="3.40.50.300:FF:000225">
    <property type="entry name" value="Thymidylate kinase"/>
    <property type="match status" value="1"/>
</dbReference>
<keyword evidence="3" id="KW-0808">Transferase</keyword>
<organism evidence="10">
    <name type="scientific">marine metagenome</name>
    <dbReference type="NCBI Taxonomy" id="408172"/>
    <lineage>
        <taxon>unclassified sequences</taxon>
        <taxon>metagenomes</taxon>
        <taxon>ecological metagenomes</taxon>
    </lineage>
</organism>
<comment type="catalytic activity">
    <reaction evidence="8">
        <text>dTMP + ATP = dTDP + ADP</text>
        <dbReference type="Rhea" id="RHEA:13517"/>
        <dbReference type="ChEBI" id="CHEBI:30616"/>
        <dbReference type="ChEBI" id="CHEBI:58369"/>
        <dbReference type="ChEBI" id="CHEBI:63528"/>
        <dbReference type="ChEBI" id="CHEBI:456216"/>
        <dbReference type="EC" id="2.7.4.9"/>
    </reaction>
</comment>
<name>A0A383E161_9ZZZZ</name>
<evidence type="ECO:0000256" key="6">
    <source>
        <dbReference type="ARBA" id="ARBA00022777"/>
    </source>
</evidence>
<dbReference type="NCBIfam" id="TIGR00041">
    <property type="entry name" value="DTMP_kinase"/>
    <property type="match status" value="1"/>
</dbReference>
<dbReference type="HAMAP" id="MF_00165">
    <property type="entry name" value="Thymidylate_kinase"/>
    <property type="match status" value="1"/>
</dbReference>
<dbReference type="GO" id="GO:0005829">
    <property type="term" value="C:cytosol"/>
    <property type="evidence" value="ECO:0007669"/>
    <property type="project" value="TreeGrafter"/>
</dbReference>
<keyword evidence="5" id="KW-0547">Nucleotide-binding</keyword>
<dbReference type="InterPro" id="IPR027417">
    <property type="entry name" value="P-loop_NTPase"/>
</dbReference>
<evidence type="ECO:0000256" key="5">
    <source>
        <dbReference type="ARBA" id="ARBA00022741"/>
    </source>
</evidence>
<evidence type="ECO:0000256" key="1">
    <source>
        <dbReference type="ARBA" id="ARBA00009776"/>
    </source>
</evidence>
<proteinExistence type="inferred from homology"/>
<dbReference type="GO" id="GO:0005524">
    <property type="term" value="F:ATP binding"/>
    <property type="evidence" value="ECO:0007669"/>
    <property type="project" value="UniProtKB-KW"/>
</dbReference>
<evidence type="ECO:0000256" key="3">
    <source>
        <dbReference type="ARBA" id="ARBA00022679"/>
    </source>
</evidence>
<evidence type="ECO:0000256" key="8">
    <source>
        <dbReference type="ARBA" id="ARBA00048743"/>
    </source>
</evidence>
<feature type="domain" description="Thymidylate kinase-like" evidence="9">
    <location>
        <begin position="15"/>
        <end position="203"/>
    </location>
</feature>
<protein>
    <recommendedName>
        <fullName evidence="2">dTMP kinase</fullName>
        <ecNumber evidence="2">2.7.4.9</ecNumber>
    </recommendedName>
</protein>
<dbReference type="AlphaFoldDB" id="A0A383E161"/>
<keyword evidence="4" id="KW-0545">Nucleotide biosynthesis</keyword>
<evidence type="ECO:0000256" key="7">
    <source>
        <dbReference type="ARBA" id="ARBA00022840"/>
    </source>
</evidence>
<dbReference type="Gene3D" id="3.40.50.300">
    <property type="entry name" value="P-loop containing nucleotide triphosphate hydrolases"/>
    <property type="match status" value="1"/>
</dbReference>
<evidence type="ECO:0000313" key="10">
    <source>
        <dbReference type="EMBL" id="SVE50170.1"/>
    </source>
</evidence>
<dbReference type="GO" id="GO:0006235">
    <property type="term" value="P:dTTP biosynthetic process"/>
    <property type="evidence" value="ECO:0007669"/>
    <property type="project" value="TreeGrafter"/>
</dbReference>
<reference evidence="10" key="1">
    <citation type="submission" date="2018-05" db="EMBL/GenBank/DDBJ databases">
        <authorList>
            <person name="Lanie J.A."/>
            <person name="Ng W.-L."/>
            <person name="Kazmierczak K.M."/>
            <person name="Andrzejewski T.M."/>
            <person name="Davidsen T.M."/>
            <person name="Wayne K.J."/>
            <person name="Tettelin H."/>
            <person name="Glass J.I."/>
            <person name="Rusch D."/>
            <person name="Podicherti R."/>
            <person name="Tsui H.-C.T."/>
            <person name="Winkler M.E."/>
        </authorList>
    </citation>
    <scope>NUCLEOTIDE SEQUENCE</scope>
</reference>
<dbReference type="GO" id="GO:0006227">
    <property type="term" value="P:dUDP biosynthetic process"/>
    <property type="evidence" value="ECO:0007669"/>
    <property type="project" value="TreeGrafter"/>
</dbReference>
<evidence type="ECO:0000259" key="9">
    <source>
        <dbReference type="Pfam" id="PF02223"/>
    </source>
</evidence>
<dbReference type="InterPro" id="IPR018094">
    <property type="entry name" value="Thymidylate_kinase"/>
</dbReference>
<dbReference type="EC" id="2.7.4.9" evidence="2"/>
<sequence length="215" mass="24451">MTQMSISNKSLFISFEGIDGCGKSTQVKMLMNRFESDGIDSLLVREPGGTRISEEIREVLLKNRNENMGERTEALLMTASRAQLTHDVIIPSLDSGLIVIADRFKDSTLAYQGGGRGLDINYLLQLNDFATFELDPDITFFIDVTADEGHKRLNSKHPDRIEGAGKIFQEKVREQYLKLAQIYSDRFIVLDGEKTPEEIHQIIWLEINKIQKNEK</sequence>
<dbReference type="EMBL" id="UINC01221722">
    <property type="protein sequence ID" value="SVE50170.1"/>
    <property type="molecule type" value="Genomic_DNA"/>
</dbReference>
<comment type="similarity">
    <text evidence="1">Belongs to the thymidylate kinase family.</text>
</comment>
<evidence type="ECO:0000256" key="2">
    <source>
        <dbReference type="ARBA" id="ARBA00012980"/>
    </source>
</evidence>
<dbReference type="CDD" id="cd01672">
    <property type="entry name" value="TMPK"/>
    <property type="match status" value="1"/>
</dbReference>
<evidence type="ECO:0000256" key="4">
    <source>
        <dbReference type="ARBA" id="ARBA00022727"/>
    </source>
</evidence>
<dbReference type="PANTHER" id="PTHR10344:SF4">
    <property type="entry name" value="UMP-CMP KINASE 2, MITOCHONDRIAL"/>
    <property type="match status" value="1"/>
</dbReference>
<keyword evidence="7" id="KW-0067">ATP-binding</keyword>
<dbReference type="GO" id="GO:0004798">
    <property type="term" value="F:dTMP kinase activity"/>
    <property type="evidence" value="ECO:0007669"/>
    <property type="project" value="UniProtKB-EC"/>
</dbReference>
<keyword evidence="6" id="KW-0418">Kinase</keyword>
<dbReference type="SUPFAM" id="SSF52540">
    <property type="entry name" value="P-loop containing nucleoside triphosphate hydrolases"/>
    <property type="match status" value="1"/>
</dbReference>
<dbReference type="GO" id="GO:0006233">
    <property type="term" value="P:dTDP biosynthetic process"/>
    <property type="evidence" value="ECO:0007669"/>
    <property type="project" value="InterPro"/>
</dbReference>
<dbReference type="InterPro" id="IPR039430">
    <property type="entry name" value="Thymidylate_kin-like_dom"/>
</dbReference>
<accession>A0A383E161</accession>